<evidence type="ECO:0000256" key="9">
    <source>
        <dbReference type="ARBA" id="ARBA00022840"/>
    </source>
</evidence>
<dbReference type="EMBL" id="CACRTD010000010">
    <property type="protein sequence ID" value="VYS86391.1"/>
    <property type="molecule type" value="Genomic_DNA"/>
</dbReference>
<evidence type="ECO:0000256" key="11">
    <source>
        <dbReference type="ARBA" id="ARBA00023012"/>
    </source>
</evidence>
<dbReference type="InterPro" id="IPR036890">
    <property type="entry name" value="HATPase_C_sf"/>
</dbReference>
<evidence type="ECO:0000313" key="15">
    <source>
        <dbReference type="EMBL" id="VYS86391.1"/>
    </source>
</evidence>
<keyword evidence="12" id="KW-0472">Membrane</keyword>
<dbReference type="InterPro" id="IPR050736">
    <property type="entry name" value="Sensor_HK_Regulatory"/>
</dbReference>
<evidence type="ECO:0000256" key="3">
    <source>
        <dbReference type="ARBA" id="ARBA00012438"/>
    </source>
</evidence>
<dbReference type="InterPro" id="IPR035965">
    <property type="entry name" value="PAS-like_dom_sf"/>
</dbReference>
<dbReference type="PRINTS" id="PR00344">
    <property type="entry name" value="BCTRLSENSOR"/>
</dbReference>
<keyword evidence="4" id="KW-0597">Phosphoprotein</keyword>
<feature type="domain" description="Histidine kinase" evidence="13">
    <location>
        <begin position="738"/>
        <end position="948"/>
    </location>
</feature>
<evidence type="ECO:0000256" key="2">
    <source>
        <dbReference type="ARBA" id="ARBA00004370"/>
    </source>
</evidence>
<reference evidence="15" key="1">
    <citation type="submission" date="2019-11" db="EMBL/GenBank/DDBJ databases">
        <authorList>
            <person name="Feng L."/>
        </authorList>
    </citation>
    <scope>NUCLEOTIDE SEQUENCE</scope>
    <source>
        <strain evidence="15">BovatusLFYP28</strain>
    </source>
</reference>
<name>A0A6N2S2A2_BACOV</name>
<keyword evidence="6" id="KW-0812">Transmembrane</keyword>
<evidence type="ECO:0000256" key="5">
    <source>
        <dbReference type="ARBA" id="ARBA00022679"/>
    </source>
</evidence>
<dbReference type="SUPFAM" id="SSF55874">
    <property type="entry name" value="ATPase domain of HSP90 chaperone/DNA topoisomerase II/histidine kinase"/>
    <property type="match status" value="1"/>
</dbReference>
<dbReference type="Pfam" id="PF00512">
    <property type="entry name" value="HisKA"/>
    <property type="match status" value="1"/>
</dbReference>
<dbReference type="Pfam" id="PF02518">
    <property type="entry name" value="HATPase_c"/>
    <property type="match status" value="1"/>
</dbReference>
<dbReference type="GO" id="GO:0000155">
    <property type="term" value="F:phosphorelay sensor kinase activity"/>
    <property type="evidence" value="ECO:0007669"/>
    <property type="project" value="InterPro"/>
</dbReference>
<dbReference type="SUPFAM" id="SSF55785">
    <property type="entry name" value="PYP-like sensor domain (PAS domain)"/>
    <property type="match status" value="2"/>
</dbReference>
<evidence type="ECO:0000256" key="1">
    <source>
        <dbReference type="ARBA" id="ARBA00000085"/>
    </source>
</evidence>
<feature type="domain" description="PAC" evidence="14">
    <location>
        <begin position="665"/>
        <end position="720"/>
    </location>
</feature>
<dbReference type="PANTHER" id="PTHR43711">
    <property type="entry name" value="TWO-COMPONENT HISTIDINE KINASE"/>
    <property type="match status" value="1"/>
</dbReference>
<dbReference type="InterPro" id="IPR003018">
    <property type="entry name" value="GAF"/>
</dbReference>
<dbReference type="Gene3D" id="3.30.565.10">
    <property type="entry name" value="Histidine kinase-like ATPase, C-terminal domain"/>
    <property type="match status" value="1"/>
</dbReference>
<dbReference type="SMART" id="SM00091">
    <property type="entry name" value="PAS"/>
    <property type="match status" value="2"/>
</dbReference>
<dbReference type="SUPFAM" id="SSF47384">
    <property type="entry name" value="Homodimeric domain of signal transducing histidine kinase"/>
    <property type="match status" value="1"/>
</dbReference>
<evidence type="ECO:0000256" key="8">
    <source>
        <dbReference type="ARBA" id="ARBA00022777"/>
    </source>
</evidence>
<keyword evidence="8 15" id="KW-0418">Kinase</keyword>
<dbReference type="Pfam" id="PF08447">
    <property type="entry name" value="PAS_3"/>
    <property type="match status" value="1"/>
</dbReference>
<keyword evidence="10" id="KW-1133">Transmembrane helix</keyword>
<dbReference type="SMART" id="SM00387">
    <property type="entry name" value="HATPase_c"/>
    <property type="match status" value="1"/>
</dbReference>
<dbReference type="InterPro" id="IPR000700">
    <property type="entry name" value="PAS-assoc_C"/>
</dbReference>
<dbReference type="Gene3D" id="3.30.450.40">
    <property type="match status" value="1"/>
</dbReference>
<accession>A0A6N2S2A2</accession>
<dbReference type="FunFam" id="3.30.565.10:FF:000006">
    <property type="entry name" value="Sensor histidine kinase WalK"/>
    <property type="match status" value="1"/>
</dbReference>
<protein>
    <recommendedName>
        <fullName evidence="3">histidine kinase</fullName>
        <ecNumber evidence="3">2.7.13.3</ecNumber>
    </recommendedName>
</protein>
<dbReference type="FunFam" id="1.10.287.130:FF:000004">
    <property type="entry name" value="Ethylene receptor 1"/>
    <property type="match status" value="1"/>
</dbReference>
<organism evidence="15">
    <name type="scientific">Bacteroides ovatus</name>
    <dbReference type="NCBI Taxonomy" id="28116"/>
    <lineage>
        <taxon>Bacteria</taxon>
        <taxon>Pseudomonadati</taxon>
        <taxon>Bacteroidota</taxon>
        <taxon>Bacteroidia</taxon>
        <taxon>Bacteroidales</taxon>
        <taxon>Bacteroidaceae</taxon>
        <taxon>Bacteroides</taxon>
    </lineage>
</organism>
<comment type="subcellular location">
    <subcellularLocation>
        <location evidence="2">Membrane</location>
    </subcellularLocation>
</comment>
<evidence type="ECO:0000259" key="14">
    <source>
        <dbReference type="PROSITE" id="PS50113"/>
    </source>
</evidence>
<dbReference type="InterPro" id="IPR013655">
    <property type="entry name" value="PAS_fold_3"/>
</dbReference>
<dbReference type="Gene3D" id="3.30.450.20">
    <property type="entry name" value="PAS domain"/>
    <property type="match status" value="3"/>
</dbReference>
<keyword evidence="9" id="KW-0067">ATP-binding</keyword>
<evidence type="ECO:0000256" key="10">
    <source>
        <dbReference type="ARBA" id="ARBA00022989"/>
    </source>
</evidence>
<dbReference type="PROSITE" id="PS50109">
    <property type="entry name" value="HIS_KIN"/>
    <property type="match status" value="1"/>
</dbReference>
<dbReference type="Pfam" id="PF13185">
    <property type="entry name" value="GAF_2"/>
    <property type="match status" value="1"/>
</dbReference>
<dbReference type="InterPro" id="IPR003594">
    <property type="entry name" value="HATPase_dom"/>
</dbReference>
<keyword evidence="5 15" id="KW-0808">Transferase</keyword>
<dbReference type="GO" id="GO:0005524">
    <property type="term" value="F:ATP binding"/>
    <property type="evidence" value="ECO:0007669"/>
    <property type="project" value="UniProtKB-KW"/>
</dbReference>
<dbReference type="EC" id="2.7.13.3" evidence="3"/>
<dbReference type="InterPro" id="IPR000014">
    <property type="entry name" value="PAS"/>
</dbReference>
<dbReference type="InterPro" id="IPR003661">
    <property type="entry name" value="HisK_dim/P_dom"/>
</dbReference>
<dbReference type="InterPro" id="IPR004358">
    <property type="entry name" value="Sig_transdc_His_kin-like_C"/>
</dbReference>
<dbReference type="SMART" id="SM00388">
    <property type="entry name" value="HisKA"/>
    <property type="match status" value="1"/>
</dbReference>
<dbReference type="Gene3D" id="1.10.287.130">
    <property type="match status" value="1"/>
</dbReference>
<gene>
    <name evidence="15" type="primary">luxQ_2</name>
    <name evidence="15" type="ORF">BOLFYP28_00531</name>
</gene>
<evidence type="ECO:0000259" key="13">
    <source>
        <dbReference type="PROSITE" id="PS50109"/>
    </source>
</evidence>
<proteinExistence type="predicted"/>
<keyword evidence="11" id="KW-0902">Two-component regulatory system</keyword>
<dbReference type="InterPro" id="IPR005467">
    <property type="entry name" value="His_kinase_dom"/>
</dbReference>
<keyword evidence="7" id="KW-0547">Nucleotide-binding</keyword>
<sequence length="957" mass="110970">MVSVITFFVYLSTYYFTTIQNMQTDNERYKKMASLAQIGWWEVDLTAGYYLCSDYLSDLLGLDGDTISTSDFLNLIREDYRKQIAQEFRANSSIHKDFYEQTFPIHSKYGEVWLHTRLAFREKGTGVDGGDKSFGIIQRVEAPKEEDQRDALRRVNDLLHRQNFVSQSLLRFLRDEEVDSCITDILKEILNLYNREGRVYIFEYDESQTHHSCTYEVVSEGVSAEKEALQGIPISQSRWWSEQILAGKPIILNTLEQLPEKAVDEYQILAAQGIRSLMVTPLMAGDYVWGYMGIDLVKSDHIWSNEDFQWFSSLGNIISICIELRKAKDKVVREQTFLNNLFHFMPMGYIRMSIIRDENNKPCDYRVTDANEVSSTFFGLPLESYIGSLASEKHPDYLQKLNFLEEILDSNSYREKDEYFPRTERYTHWVIYSPGKDEIVGLFLDSTGSVQANRALDRSEKLFQNIFANIPAGVEIYDKDGYLIDLNNKDLEIFGVVNKSDVIGVNFFDNPNVPQNIRDRVRNEDLVDFRLNYSFEQAEGYYETNRSNAIELYSKVSKLYDNEGNFSGYILISIDNTERIDAMNRIRDFENFFLMISDYAKVGYAKLNLLNRKGYAIKQWYKNLGEEEDTLLDEVVGVYTHMHPEDRKRFLDFYDEVRDGKRRHFQGEMRIRRPGTKNEWNWVSSNVMVTNYKPEENEIEIIGINYDITELKETEAELIQARDKAEMMDRLKSAFLANMSHEIRTPLNAIVGFSDLLVETEELEERQEYIKIVRENNDLLLQLISDILDLSKIEAGTFEFTNGDVDVYLLCEDIVRSMRMKAKGEVELVLDNHLPVCHVISDRNRIHQVISNFVNNAMKFTSEGSIHVGYKLKDGELEFYVEDTGIGIEKEQLPHIFERFVKLNSFVHGTGLGLSICQSIVEQLGGRIDVDSEKGKGSRFWFTIPGVIVTEEVGCAR</sequence>
<dbReference type="SUPFAM" id="SSF55781">
    <property type="entry name" value="GAF domain-like"/>
    <property type="match status" value="1"/>
</dbReference>
<evidence type="ECO:0000256" key="6">
    <source>
        <dbReference type="ARBA" id="ARBA00022692"/>
    </source>
</evidence>
<dbReference type="GO" id="GO:0016020">
    <property type="term" value="C:membrane"/>
    <property type="evidence" value="ECO:0007669"/>
    <property type="project" value="UniProtKB-SubCell"/>
</dbReference>
<dbReference type="AlphaFoldDB" id="A0A6N2S2A2"/>
<dbReference type="CDD" id="cd16922">
    <property type="entry name" value="HATPase_EvgS-ArcB-TorS-like"/>
    <property type="match status" value="1"/>
</dbReference>
<dbReference type="InterPro" id="IPR029016">
    <property type="entry name" value="GAF-like_dom_sf"/>
</dbReference>
<dbReference type="InterPro" id="IPR036097">
    <property type="entry name" value="HisK_dim/P_sf"/>
</dbReference>
<evidence type="ECO:0000256" key="12">
    <source>
        <dbReference type="ARBA" id="ARBA00023136"/>
    </source>
</evidence>
<evidence type="ECO:0000256" key="4">
    <source>
        <dbReference type="ARBA" id="ARBA00022553"/>
    </source>
</evidence>
<dbReference type="PROSITE" id="PS50113">
    <property type="entry name" value="PAC"/>
    <property type="match status" value="1"/>
</dbReference>
<comment type="catalytic activity">
    <reaction evidence="1">
        <text>ATP + protein L-histidine = ADP + protein N-phospho-L-histidine.</text>
        <dbReference type="EC" id="2.7.13.3"/>
    </reaction>
</comment>
<dbReference type="PANTHER" id="PTHR43711:SF31">
    <property type="entry name" value="HISTIDINE KINASE"/>
    <property type="match status" value="1"/>
</dbReference>
<dbReference type="CDD" id="cd00082">
    <property type="entry name" value="HisKA"/>
    <property type="match status" value="1"/>
</dbReference>
<evidence type="ECO:0000256" key="7">
    <source>
        <dbReference type="ARBA" id="ARBA00022741"/>
    </source>
</evidence>